<proteinExistence type="predicted"/>
<dbReference type="EMBL" id="BMMM01000003">
    <property type="protein sequence ID" value="GGN59792.1"/>
    <property type="molecule type" value="Genomic_DNA"/>
</dbReference>
<dbReference type="PANTHER" id="PTHR38730:SF1">
    <property type="entry name" value="SLL7028 PROTEIN"/>
    <property type="match status" value="1"/>
</dbReference>
<dbReference type="Proteomes" id="UP000600365">
    <property type="component" value="Unassembled WGS sequence"/>
</dbReference>
<name>A0A917Y0F7_9ACTN</name>
<accession>A0A917Y0F7</accession>
<protein>
    <recommendedName>
        <fullName evidence="1">Putative metallopeptidase domain-containing protein</fullName>
    </recommendedName>
</protein>
<keyword evidence="3" id="KW-1185">Reference proteome</keyword>
<dbReference type="Pfam" id="PF13203">
    <property type="entry name" value="DUF2201_N"/>
    <property type="match status" value="1"/>
</dbReference>
<comment type="caution">
    <text evidence="2">The sequence shown here is derived from an EMBL/GenBank/DDBJ whole genome shotgun (WGS) entry which is preliminary data.</text>
</comment>
<dbReference type="InterPro" id="IPR025154">
    <property type="entry name" value="Put_metallopeptidase_dom"/>
</dbReference>
<dbReference type="PANTHER" id="PTHR38730">
    <property type="entry name" value="SLL7028 PROTEIN"/>
    <property type="match status" value="1"/>
</dbReference>
<evidence type="ECO:0000313" key="3">
    <source>
        <dbReference type="Proteomes" id="UP000600365"/>
    </source>
</evidence>
<evidence type="ECO:0000259" key="1">
    <source>
        <dbReference type="Pfam" id="PF13203"/>
    </source>
</evidence>
<gene>
    <name evidence="2" type="ORF">GCM10011579_024280</name>
</gene>
<reference evidence="2 3" key="1">
    <citation type="journal article" date="2014" name="Int. J. Syst. Evol. Microbiol.">
        <title>Complete genome sequence of Corynebacterium casei LMG S-19264T (=DSM 44701T), isolated from a smear-ripened cheese.</title>
        <authorList>
            <consortium name="US DOE Joint Genome Institute (JGI-PGF)"/>
            <person name="Walter F."/>
            <person name="Albersmeier A."/>
            <person name="Kalinowski J."/>
            <person name="Ruckert C."/>
        </authorList>
    </citation>
    <scope>NUCLEOTIDE SEQUENCE [LARGE SCALE GENOMIC DNA]</scope>
    <source>
        <strain evidence="2 3">CGMCC 4.7111</strain>
    </source>
</reference>
<dbReference type="AlphaFoldDB" id="A0A917Y0F7"/>
<organism evidence="2 3">
    <name type="scientific">Streptomyces albiflavescens</name>
    <dbReference type="NCBI Taxonomy" id="1623582"/>
    <lineage>
        <taxon>Bacteria</taxon>
        <taxon>Bacillati</taxon>
        <taxon>Actinomycetota</taxon>
        <taxon>Actinomycetes</taxon>
        <taxon>Kitasatosporales</taxon>
        <taxon>Streptomycetaceae</taxon>
        <taxon>Streptomyces</taxon>
    </lineage>
</organism>
<sequence>MPSPEPREEGAAAEGRGGWRGRGGWIRTSVFWFWRPVRLPLRYGPALGAERNALARCQCGLVPKRQWGRSDTGAGMAYGEQGRRPVVDLADRRALERFRPADPEVVEQARRLKEAALLDFGLTESAVGSWLYAKCHHQLATTAVDTAAVVASGDGSCLLLYNPDFFVRLGLDGVKFVLFHEARHLVQRHLFADPELRADPVFEVATEVSINHVALVRLGRDGLPLLDGSPTGIDPRRVHEMYRDDLLAQGLEPVVYDEFTRTDMTVYGELKRMKQPPVPAARLCVHLVSAVPADQETVDEVSSSALLNALLAARRGHAGAEQELLDLMGRTEDASARAAKIWGQLGAGVLRGQTARTRTVDWWQRWLVDVLGSKLRDGERLVYPKKRGALLAALGQDPMLSRRGPVRDKVLVIAYDTSGSMPDRVVDWLTELVGRIDGVEAHWLSFDAVVMPFEPGERSEMGVPPDGVWGRVYGGGGTCFQAVADYVEGRTEVNGRRCEVSPDAVVMLTDGYAPPIAPAEPDKWIWLITEGGSEWPDSHIPAMDCHRVTTGSR</sequence>
<evidence type="ECO:0000313" key="2">
    <source>
        <dbReference type="EMBL" id="GGN59792.1"/>
    </source>
</evidence>
<feature type="domain" description="Putative metallopeptidase" evidence="1">
    <location>
        <begin position="114"/>
        <end position="223"/>
    </location>
</feature>